<dbReference type="Pfam" id="PF14559">
    <property type="entry name" value="TPR_19"/>
    <property type="match status" value="1"/>
</dbReference>
<keyword evidence="3" id="KW-0472">Membrane</keyword>
<feature type="transmembrane region" description="Helical" evidence="3">
    <location>
        <begin position="289"/>
        <end position="312"/>
    </location>
</feature>
<dbReference type="InterPro" id="IPR011990">
    <property type="entry name" value="TPR-like_helical_dom_sf"/>
</dbReference>
<feature type="transmembrane region" description="Helical" evidence="3">
    <location>
        <begin position="102"/>
        <end position="121"/>
    </location>
</feature>
<feature type="transmembrane region" description="Helical" evidence="3">
    <location>
        <begin position="72"/>
        <end position="90"/>
    </location>
</feature>
<feature type="transmembrane region" description="Helical" evidence="3">
    <location>
        <begin position="475"/>
        <end position="500"/>
    </location>
</feature>
<keyword evidence="3" id="KW-0812">Transmembrane</keyword>
<feature type="region of interest" description="Disordered" evidence="2">
    <location>
        <begin position="814"/>
        <end position="839"/>
    </location>
</feature>
<dbReference type="InterPro" id="IPR051533">
    <property type="entry name" value="WaaL-like"/>
</dbReference>
<feature type="transmembrane region" description="Helical" evidence="3">
    <location>
        <begin position="445"/>
        <end position="463"/>
    </location>
</feature>
<evidence type="ECO:0000256" key="3">
    <source>
        <dbReference type="SAM" id="Phobius"/>
    </source>
</evidence>
<evidence type="ECO:0000256" key="2">
    <source>
        <dbReference type="SAM" id="MobiDB-lite"/>
    </source>
</evidence>
<evidence type="ECO:0000256" key="1">
    <source>
        <dbReference type="PROSITE-ProRule" id="PRU00339"/>
    </source>
</evidence>
<dbReference type="AlphaFoldDB" id="A0A1F8G2F9"/>
<organism evidence="4 5">
    <name type="scientific">Candidatus Yanofskybacteria bacterium RIFCSPHIGHO2_12_FULL_45_19b</name>
    <dbReference type="NCBI Taxonomy" id="1802689"/>
    <lineage>
        <taxon>Bacteria</taxon>
        <taxon>Candidatus Yanofskyibacteriota</taxon>
    </lineage>
</organism>
<dbReference type="PANTHER" id="PTHR37422">
    <property type="entry name" value="TEICHURONIC ACID BIOSYNTHESIS PROTEIN TUAE"/>
    <property type="match status" value="1"/>
</dbReference>
<feature type="compositionally biased region" description="Polar residues" evidence="2">
    <location>
        <begin position="828"/>
        <end position="839"/>
    </location>
</feature>
<feature type="transmembrane region" description="Helical" evidence="3">
    <location>
        <begin position="418"/>
        <end position="439"/>
    </location>
</feature>
<feature type="transmembrane region" description="Helical" evidence="3">
    <location>
        <begin position="195"/>
        <end position="217"/>
    </location>
</feature>
<evidence type="ECO:0000313" key="4">
    <source>
        <dbReference type="EMBL" id="OGN18978.1"/>
    </source>
</evidence>
<dbReference type="STRING" id="1802689.A3F25_02650"/>
<sequence length="839" mass="91492">MRWNPFAKRDVPVAVAEIGWERAESGFNPDDPTTLKIGQVVRGCLLALVALLPVFVLPFTAPGDVLTSNKQILLYVLLMAGLVAWLAVIIRQGGLILRRSGLEWGILAVLGAGILAAGFSARNYLSITNPNGLMGLASMLLFFFLVLNFFERGKLSRLVDWFILGAGVACLVALLVLFGVPMFKPIAWLSGTTVTLLNTVGSANALGGIACLVLILVMTKRIDEVGVVATEYPTTWKVIRIVAGVLAALYLLILNWSIFYVVLAVGMAGIIIGPGIIQKLTGQKSKFGAIHMVGPLVVFVVTLLLIFGSSYLNFGSLRSGLPVEVPLSQSGSWGIAQGAIKERPILGFGQDNFVLAFDKYRSTALNNTQLWSSRFFDSTSELFNILIEQGVLGVLVWLFFLGALFYRAFGSKRPDYHGLGALWSVMPAILGAMVLFALYPANPVLTLGFWVLLAVAGAGLNRADEDIKVKMDDASLPSILSSLAFVVVLVFGLVGGYLLFQKYSGEVYFAQAARLDLSKEENLQAATDLLTRAINTNSHDDRYLNNLGSLLLSQVNTEIKKTSGDQKVIQQRFTNFTDGAIQVAQRMTVDPDNAVGWLNAGTMFENLIGLRAGADVAALDSYRNYTQRAPQDPTGFLRMGSVYLARADLNTNAIRTAQTNKQPLKNEKDLTVLINSDYKNAESNFKQAVALKPDLATALYNLGVVYERENRLDEATKQLELTRSANPNDAGLYFELALLYYRNNKKDQAITELTQAIATFKDYSNARWYLALMLEEKGDIEGAKAQLQEILKLDVNKDNQTIIDKLAALEAGQREIPPGKVTGEQPIGETTGSAATTRK</sequence>
<accession>A0A1F8G2F9</accession>
<dbReference type="InterPro" id="IPR019734">
    <property type="entry name" value="TPR_rpt"/>
</dbReference>
<protein>
    <submittedName>
        <fullName evidence="4">Uncharacterized protein</fullName>
    </submittedName>
</protein>
<feature type="repeat" description="TPR" evidence="1">
    <location>
        <begin position="696"/>
        <end position="729"/>
    </location>
</feature>
<dbReference type="Proteomes" id="UP000177478">
    <property type="component" value="Unassembled WGS sequence"/>
</dbReference>
<dbReference type="Pfam" id="PF13432">
    <property type="entry name" value="TPR_16"/>
    <property type="match status" value="1"/>
</dbReference>
<dbReference type="EMBL" id="MGKD01000025">
    <property type="protein sequence ID" value="OGN18978.1"/>
    <property type="molecule type" value="Genomic_DNA"/>
</dbReference>
<feature type="transmembrane region" description="Helical" evidence="3">
    <location>
        <begin position="382"/>
        <end position="406"/>
    </location>
</feature>
<feature type="transmembrane region" description="Helical" evidence="3">
    <location>
        <begin position="162"/>
        <end position="183"/>
    </location>
</feature>
<feature type="transmembrane region" description="Helical" evidence="3">
    <location>
        <begin position="40"/>
        <end position="60"/>
    </location>
</feature>
<reference evidence="4 5" key="1">
    <citation type="journal article" date="2016" name="Nat. Commun.">
        <title>Thousands of microbial genomes shed light on interconnected biogeochemical processes in an aquifer system.</title>
        <authorList>
            <person name="Anantharaman K."/>
            <person name="Brown C.T."/>
            <person name="Hug L.A."/>
            <person name="Sharon I."/>
            <person name="Castelle C.J."/>
            <person name="Probst A.J."/>
            <person name="Thomas B.C."/>
            <person name="Singh A."/>
            <person name="Wilkins M.J."/>
            <person name="Karaoz U."/>
            <person name="Brodie E.L."/>
            <person name="Williams K.H."/>
            <person name="Hubbard S.S."/>
            <person name="Banfield J.F."/>
        </authorList>
    </citation>
    <scope>NUCLEOTIDE SEQUENCE [LARGE SCALE GENOMIC DNA]</scope>
</reference>
<dbReference type="PROSITE" id="PS50005">
    <property type="entry name" value="TPR"/>
    <property type="match status" value="1"/>
</dbReference>
<keyword evidence="1" id="KW-0802">TPR repeat</keyword>
<evidence type="ECO:0000313" key="5">
    <source>
        <dbReference type="Proteomes" id="UP000177478"/>
    </source>
</evidence>
<proteinExistence type="predicted"/>
<feature type="transmembrane region" description="Helical" evidence="3">
    <location>
        <begin position="133"/>
        <end position="150"/>
    </location>
</feature>
<dbReference type="PANTHER" id="PTHR37422:SF13">
    <property type="entry name" value="LIPOPOLYSACCHARIDE BIOSYNTHESIS PROTEIN PA4999-RELATED"/>
    <property type="match status" value="1"/>
</dbReference>
<feature type="transmembrane region" description="Helical" evidence="3">
    <location>
        <begin position="238"/>
        <end position="253"/>
    </location>
</feature>
<dbReference type="SMART" id="SM00028">
    <property type="entry name" value="TPR"/>
    <property type="match status" value="3"/>
</dbReference>
<name>A0A1F8G2F9_9BACT</name>
<feature type="transmembrane region" description="Helical" evidence="3">
    <location>
        <begin position="259"/>
        <end position="277"/>
    </location>
</feature>
<comment type="caution">
    <text evidence="4">The sequence shown here is derived from an EMBL/GenBank/DDBJ whole genome shotgun (WGS) entry which is preliminary data.</text>
</comment>
<dbReference type="Gene3D" id="1.25.40.10">
    <property type="entry name" value="Tetratricopeptide repeat domain"/>
    <property type="match status" value="2"/>
</dbReference>
<gene>
    <name evidence="4" type="ORF">A3F25_02650</name>
</gene>
<keyword evidence="3" id="KW-1133">Transmembrane helix</keyword>
<dbReference type="SUPFAM" id="SSF48452">
    <property type="entry name" value="TPR-like"/>
    <property type="match status" value="2"/>
</dbReference>